<comment type="caution">
    <text evidence="1">The sequence shown here is derived from an EMBL/GenBank/DDBJ whole genome shotgun (WGS) entry which is preliminary data.</text>
</comment>
<evidence type="ECO:0000313" key="2">
    <source>
        <dbReference type="Proteomes" id="UP000593575"/>
    </source>
</evidence>
<name>A0A7J9IRD3_9ROSI</name>
<proteinExistence type="predicted"/>
<sequence length="50" mass="5663">MRRCIGSQKVRVFFPHLVTTLSKKVGVPMTSTEQSLKPSKIIISDTLFQQ</sequence>
<organism evidence="1 2">
    <name type="scientific">Gossypium armourianum</name>
    <dbReference type="NCBI Taxonomy" id="34283"/>
    <lineage>
        <taxon>Eukaryota</taxon>
        <taxon>Viridiplantae</taxon>
        <taxon>Streptophyta</taxon>
        <taxon>Embryophyta</taxon>
        <taxon>Tracheophyta</taxon>
        <taxon>Spermatophyta</taxon>
        <taxon>Magnoliopsida</taxon>
        <taxon>eudicotyledons</taxon>
        <taxon>Gunneridae</taxon>
        <taxon>Pentapetalae</taxon>
        <taxon>rosids</taxon>
        <taxon>malvids</taxon>
        <taxon>Malvales</taxon>
        <taxon>Malvaceae</taxon>
        <taxon>Malvoideae</taxon>
        <taxon>Gossypium</taxon>
    </lineage>
</organism>
<keyword evidence="2" id="KW-1185">Reference proteome</keyword>
<gene>
    <name evidence="1" type="ORF">Goarm_021314</name>
</gene>
<dbReference type="Proteomes" id="UP000593575">
    <property type="component" value="Unassembled WGS sequence"/>
</dbReference>
<dbReference type="EMBL" id="JABFAE010000003">
    <property type="protein sequence ID" value="MBA0824661.1"/>
    <property type="molecule type" value="Genomic_DNA"/>
</dbReference>
<accession>A0A7J9IRD3</accession>
<evidence type="ECO:0000313" key="1">
    <source>
        <dbReference type="EMBL" id="MBA0824661.1"/>
    </source>
</evidence>
<protein>
    <submittedName>
        <fullName evidence="1">Uncharacterized protein</fullName>
    </submittedName>
</protein>
<reference evidence="1 2" key="1">
    <citation type="journal article" date="2019" name="Genome Biol. Evol.">
        <title>Insights into the evolution of the New World diploid cottons (Gossypium, subgenus Houzingenia) based on genome sequencing.</title>
        <authorList>
            <person name="Grover C.E."/>
            <person name="Arick M.A. 2nd"/>
            <person name="Thrash A."/>
            <person name="Conover J.L."/>
            <person name="Sanders W.S."/>
            <person name="Peterson D.G."/>
            <person name="Frelichowski J.E."/>
            <person name="Scheffler J.A."/>
            <person name="Scheffler B.E."/>
            <person name="Wendel J.F."/>
        </authorList>
    </citation>
    <scope>NUCLEOTIDE SEQUENCE [LARGE SCALE GENOMIC DNA]</scope>
    <source>
        <strain evidence="1">6</strain>
        <tissue evidence="1">Leaf</tissue>
    </source>
</reference>
<dbReference type="AlphaFoldDB" id="A0A7J9IRD3"/>